<dbReference type="Pfam" id="PF17132">
    <property type="entry name" value="Glyco_hydro_106"/>
    <property type="match status" value="2"/>
</dbReference>
<dbReference type="InterPro" id="IPR053161">
    <property type="entry name" value="Ulvan_degrading_GH"/>
</dbReference>
<evidence type="ECO:0008006" key="3">
    <source>
        <dbReference type="Google" id="ProtNLM"/>
    </source>
</evidence>
<dbReference type="AlphaFoldDB" id="A0A4V2Z3V7"/>
<dbReference type="OrthoDB" id="9761519at2"/>
<dbReference type="PANTHER" id="PTHR36848">
    <property type="entry name" value="DNA-BINDING PROTEIN (PUTATIVE SECRETED PROTEIN)-RELATED"/>
    <property type="match status" value="1"/>
</dbReference>
<dbReference type="Proteomes" id="UP000294739">
    <property type="component" value="Unassembled WGS sequence"/>
</dbReference>
<evidence type="ECO:0000313" key="2">
    <source>
        <dbReference type="Proteomes" id="UP000294739"/>
    </source>
</evidence>
<organism evidence="1 2">
    <name type="scientific">Jiangella asiatica</name>
    <dbReference type="NCBI Taxonomy" id="2530372"/>
    <lineage>
        <taxon>Bacteria</taxon>
        <taxon>Bacillati</taxon>
        <taxon>Actinomycetota</taxon>
        <taxon>Actinomycetes</taxon>
        <taxon>Jiangellales</taxon>
        <taxon>Jiangellaceae</taxon>
        <taxon>Jiangella</taxon>
    </lineage>
</organism>
<accession>A0A4V2Z3V7</accession>
<gene>
    <name evidence="1" type="ORF">E1269_03215</name>
</gene>
<reference evidence="1 2" key="1">
    <citation type="submission" date="2019-03" db="EMBL/GenBank/DDBJ databases">
        <title>Draft genome sequences of novel Actinobacteria.</title>
        <authorList>
            <person name="Sahin N."/>
            <person name="Ay H."/>
            <person name="Saygin H."/>
        </authorList>
    </citation>
    <scope>NUCLEOTIDE SEQUENCE [LARGE SCALE GENOMIC DNA]</scope>
    <source>
        <strain evidence="1 2">5K138</strain>
    </source>
</reference>
<comment type="caution">
    <text evidence="1">The sequence shown here is derived from an EMBL/GenBank/DDBJ whole genome shotgun (WGS) entry which is preliminary data.</text>
</comment>
<dbReference type="InterPro" id="IPR006311">
    <property type="entry name" value="TAT_signal"/>
</dbReference>
<dbReference type="EMBL" id="SMKZ01000003">
    <property type="protein sequence ID" value="TDE14188.1"/>
    <property type="molecule type" value="Genomic_DNA"/>
</dbReference>
<name>A0A4V2Z3V7_9ACTN</name>
<dbReference type="PROSITE" id="PS51318">
    <property type="entry name" value="TAT"/>
    <property type="match status" value="1"/>
</dbReference>
<dbReference type="Gene3D" id="2.60.120.260">
    <property type="entry name" value="Galactose-binding domain-like"/>
    <property type="match status" value="1"/>
</dbReference>
<dbReference type="InParanoid" id="A0A4V2Z3V7"/>
<sequence>MTERPGRHDVGRRTFLQVIGVATVAAAVGPVLPAGAAPNAAARGAAVPVLRDFATPPRAAGALFRWWWPAAAVDHDVLIDQLRSVADGGYRGVEIGCLYGISDGYPIDPDRFGYGSPAWVEAVERVLAEADTLGLTVDITMGPHWNVSVPGLDVDGPASAKEIVFAHQEIRGGTPYRAPVPRPADRTYVDRTAENGVIISVTRTAELHPIAVQALRTAGGTPAAPVVDLASVVDLTDQVSDGTVDWTPPDAETWVIIGFWYRGSALKPDLPFQNLVPMYSDPEPRCIDYLSTAGTEAFTDYFETILPRRTRQLLRRCGGNFFDDSVEVGYRSKVWTPALLEEFRARRGYALTPYLALLGYSASEATVAQRVKRDVDQTMNDLYIDHHLRPFQRFANSMGMRYQAQPYQTQAGFPVDVAYASALTDVPEGENFGFTPRGSEDWRLIASGADMGGRTIVSDEYRPGAGQGRVPYESTVQDLVGQANGQFALGVNRLRMVGIPYPHVPPSSDGTISDNHTHWPGFHPIGTIPEAMGPRNPTWTMTSDVSGYFARVQHLLQHGVRRTDLAVYTQVFGLLAPGDIFDSAAVVREGYTYGYVSPGTLSLPAATVANRRLAPHGPAYQALIIDNENSMPLEAAEKIDALAGRGLPVIVIGEPPATASGYAETPDQAASMDAALRAVVAHLLSRRNVRRAASSGDVPDILTALGVAPAATSTDPAVRAIRRTDGAAEYHFLHNTSGQPVTTVVSLSGATNTVPYLLDPWTGHITKLATARRRGGRTELEVELRGLAAALVVLGPPTWTAPAAPSRSTTPGSGLPDPLPLPRWDLTVDDWQPARPGQPSSTMHHVRWTFDDIALTPWSEIADIADASGVGTYTTRFTLPSSWRGASGAYLDLGAVAGSYRIRVDGTAVGAVDQLDTRVDIGSHLRPGRTSTIEVEIATNLINRVRVTQAPFAARPRQDYGLLGPVTIVPYLDDPNRS</sequence>
<proteinExistence type="predicted"/>
<evidence type="ECO:0000313" key="1">
    <source>
        <dbReference type="EMBL" id="TDE14188.1"/>
    </source>
</evidence>
<protein>
    <recommendedName>
        <fullName evidence="3">Alpha-L-rhamnosidase</fullName>
    </recommendedName>
</protein>
<dbReference type="RefSeq" id="WP_131891135.1">
    <property type="nucleotide sequence ID" value="NZ_SMKZ01000003.1"/>
</dbReference>
<dbReference type="InterPro" id="IPR008979">
    <property type="entry name" value="Galactose-bd-like_sf"/>
</dbReference>
<keyword evidence="2" id="KW-1185">Reference proteome</keyword>
<dbReference type="SUPFAM" id="SSF49785">
    <property type="entry name" value="Galactose-binding domain-like"/>
    <property type="match status" value="1"/>
</dbReference>
<dbReference type="PANTHER" id="PTHR36848:SF2">
    <property type="entry name" value="SECRETED PROTEIN"/>
    <property type="match status" value="1"/>
</dbReference>